<proteinExistence type="inferred from homology"/>
<evidence type="ECO:0000256" key="7">
    <source>
        <dbReference type="ARBA" id="ARBA00022833"/>
    </source>
</evidence>
<dbReference type="GO" id="GO:0005525">
    <property type="term" value="F:GTP binding"/>
    <property type="evidence" value="ECO:0007669"/>
    <property type="project" value="UniProtKB-UniRule"/>
</dbReference>
<feature type="binding site" evidence="10">
    <location>
        <position position="295"/>
    </location>
    <ligand>
        <name>Zn(2+)</name>
        <dbReference type="ChEBI" id="CHEBI:29105"/>
    </ligand>
</feature>
<dbReference type="PROSITE" id="PS50936">
    <property type="entry name" value="ENGC_GTPASE"/>
    <property type="match status" value="1"/>
</dbReference>
<accession>A0A285CH19</accession>
<evidence type="ECO:0000256" key="2">
    <source>
        <dbReference type="ARBA" id="ARBA00022517"/>
    </source>
</evidence>
<dbReference type="RefSeq" id="WP_425427155.1">
    <property type="nucleotide sequence ID" value="NZ_JBEPMQ010000012.1"/>
</dbReference>
<feature type="domain" description="EngC GTPase" evidence="11">
    <location>
        <begin position="110"/>
        <end position="257"/>
    </location>
</feature>
<keyword evidence="9 10" id="KW-0342">GTP-binding</keyword>
<dbReference type="GO" id="GO:0042274">
    <property type="term" value="P:ribosomal small subunit biogenesis"/>
    <property type="evidence" value="ECO:0007669"/>
    <property type="project" value="UniProtKB-UniRule"/>
</dbReference>
<feature type="binding site" evidence="10">
    <location>
        <position position="287"/>
    </location>
    <ligand>
        <name>Zn(2+)</name>
        <dbReference type="ChEBI" id="CHEBI:29105"/>
    </ligand>
</feature>
<keyword evidence="6 10" id="KW-0378">Hydrolase</keyword>
<dbReference type="InterPro" id="IPR012340">
    <property type="entry name" value="NA-bd_OB-fold"/>
</dbReference>
<evidence type="ECO:0000259" key="11">
    <source>
        <dbReference type="PROSITE" id="PS50936"/>
    </source>
</evidence>
<evidence type="ECO:0000313" key="13">
    <source>
        <dbReference type="EMBL" id="SNX66874.1"/>
    </source>
</evidence>
<dbReference type="AlphaFoldDB" id="A0A285CH19"/>
<keyword evidence="14" id="KW-1185">Reference proteome</keyword>
<dbReference type="NCBIfam" id="TIGR00157">
    <property type="entry name" value="ribosome small subunit-dependent GTPase A"/>
    <property type="match status" value="1"/>
</dbReference>
<dbReference type="EC" id="3.6.1.-" evidence="10"/>
<evidence type="ECO:0000256" key="3">
    <source>
        <dbReference type="ARBA" id="ARBA00022723"/>
    </source>
</evidence>
<dbReference type="GO" id="GO:0005737">
    <property type="term" value="C:cytoplasm"/>
    <property type="evidence" value="ECO:0007669"/>
    <property type="project" value="UniProtKB-SubCell"/>
</dbReference>
<protein>
    <recommendedName>
        <fullName evidence="10">Small ribosomal subunit biogenesis GTPase RsgA</fullName>
        <ecNumber evidence="10">3.6.1.-</ecNumber>
    </recommendedName>
</protein>
<evidence type="ECO:0000256" key="10">
    <source>
        <dbReference type="HAMAP-Rule" id="MF_01820"/>
    </source>
</evidence>
<reference evidence="13 14" key="1">
    <citation type="submission" date="2017-08" db="EMBL/GenBank/DDBJ databases">
        <authorList>
            <person name="de Groot N.N."/>
        </authorList>
    </citation>
    <scope>NUCLEOTIDE SEQUENCE [LARGE SCALE GENOMIC DNA]</scope>
    <source>
        <strain evidence="13 14">JC228</strain>
    </source>
</reference>
<dbReference type="InterPro" id="IPR004881">
    <property type="entry name" value="Ribosome_biogen_GTPase_RsgA"/>
</dbReference>
<dbReference type="GO" id="GO:0019843">
    <property type="term" value="F:rRNA binding"/>
    <property type="evidence" value="ECO:0007669"/>
    <property type="project" value="UniProtKB-KW"/>
</dbReference>
<dbReference type="CDD" id="cd01854">
    <property type="entry name" value="YjeQ_EngC"/>
    <property type="match status" value="1"/>
</dbReference>
<dbReference type="Gene3D" id="1.10.40.50">
    <property type="entry name" value="Probable gtpase engc, domain 3"/>
    <property type="match status" value="1"/>
</dbReference>
<name>A0A285CH19_9BACI</name>
<dbReference type="Pfam" id="PF03193">
    <property type="entry name" value="RsgA_GTPase"/>
    <property type="match status" value="1"/>
</dbReference>
<keyword evidence="5 10" id="KW-0547">Nucleotide-binding</keyword>
<dbReference type="SUPFAM" id="SSF52540">
    <property type="entry name" value="P-loop containing nucleoside triphosphate hydrolases"/>
    <property type="match status" value="1"/>
</dbReference>
<evidence type="ECO:0000256" key="1">
    <source>
        <dbReference type="ARBA" id="ARBA00022490"/>
    </source>
</evidence>
<evidence type="ECO:0000256" key="5">
    <source>
        <dbReference type="ARBA" id="ARBA00022741"/>
    </source>
</evidence>
<feature type="binding site" evidence="10">
    <location>
        <begin position="149"/>
        <end position="152"/>
    </location>
    <ligand>
        <name>GTP</name>
        <dbReference type="ChEBI" id="CHEBI:37565"/>
    </ligand>
</feature>
<keyword evidence="2 10" id="KW-0690">Ribosome biogenesis</keyword>
<dbReference type="PROSITE" id="PS51721">
    <property type="entry name" value="G_CP"/>
    <property type="match status" value="1"/>
</dbReference>
<dbReference type="InterPro" id="IPR010914">
    <property type="entry name" value="RsgA_GTPase_dom"/>
</dbReference>
<dbReference type="PANTHER" id="PTHR32120:SF10">
    <property type="entry name" value="SMALL RIBOSOMAL SUBUNIT BIOGENESIS GTPASE RSGA"/>
    <property type="match status" value="1"/>
</dbReference>
<dbReference type="PANTHER" id="PTHR32120">
    <property type="entry name" value="SMALL RIBOSOMAL SUBUNIT BIOGENESIS GTPASE RSGA"/>
    <property type="match status" value="1"/>
</dbReference>
<evidence type="ECO:0000256" key="4">
    <source>
        <dbReference type="ARBA" id="ARBA00022730"/>
    </source>
</evidence>
<keyword evidence="4 10" id="KW-0699">rRNA-binding</keyword>
<dbReference type="Proteomes" id="UP000219546">
    <property type="component" value="Unassembled WGS sequence"/>
</dbReference>
<comment type="subcellular location">
    <subcellularLocation>
        <location evidence="10">Cytoplasm</location>
    </subcellularLocation>
</comment>
<comment type="cofactor">
    <cofactor evidence="10">
        <name>Zn(2+)</name>
        <dbReference type="ChEBI" id="CHEBI:29105"/>
    </cofactor>
    <text evidence="10">Binds 1 zinc ion per subunit.</text>
</comment>
<dbReference type="HAMAP" id="MF_01820">
    <property type="entry name" value="GTPase_RsgA"/>
    <property type="match status" value="1"/>
</dbReference>
<evidence type="ECO:0000256" key="6">
    <source>
        <dbReference type="ARBA" id="ARBA00022801"/>
    </source>
</evidence>
<dbReference type="GO" id="GO:0046872">
    <property type="term" value="F:metal ion binding"/>
    <property type="evidence" value="ECO:0007669"/>
    <property type="project" value="UniProtKB-KW"/>
</dbReference>
<evidence type="ECO:0000256" key="8">
    <source>
        <dbReference type="ARBA" id="ARBA00022884"/>
    </source>
</evidence>
<dbReference type="SUPFAM" id="SSF50249">
    <property type="entry name" value="Nucleic acid-binding proteins"/>
    <property type="match status" value="1"/>
</dbReference>
<dbReference type="InterPro" id="IPR027417">
    <property type="entry name" value="P-loop_NTPase"/>
</dbReference>
<gene>
    <name evidence="10" type="primary">rsgA</name>
    <name evidence="13" type="ORF">SAMN05877753_101187</name>
</gene>
<feature type="binding site" evidence="10">
    <location>
        <position position="289"/>
    </location>
    <ligand>
        <name>Zn(2+)</name>
        <dbReference type="ChEBI" id="CHEBI:29105"/>
    </ligand>
</feature>
<evidence type="ECO:0000256" key="9">
    <source>
        <dbReference type="ARBA" id="ARBA00023134"/>
    </source>
</evidence>
<comment type="function">
    <text evidence="10">One of several proteins that assist in the late maturation steps of the functional core of the 30S ribosomal subunit. Helps release RbfA from mature subunits. May play a role in the assembly of ribosomal proteins into the subunit. Circularly permuted GTPase that catalyzes slow GTP hydrolysis, GTPase activity is stimulated by the 30S ribosomal subunit.</text>
</comment>
<keyword evidence="7 10" id="KW-0862">Zinc</keyword>
<comment type="similarity">
    <text evidence="10">Belongs to the TRAFAC class YlqF/YawG GTPase family. RsgA subfamily.</text>
</comment>
<sequence>MKLDQLGWDSQLEEAFLPYKETGFTAGRVGLEHKGSYRIFTETGVLLGEISGKMRFESAKREDFPAVGDWVVIQARTDEKRATIHAILPRKSKFSRKAAGLTTEEQIIAANVDTLFIVTALNHDFNPRRVERFMIMAWESGANPVIVLSKADLCENPEEKVLEMESVALGVPIIVISVKENIGLDEIADSIKPGQTVALLGSSGVGKSTLINTLAGEEIQKVQDIREGDDKGRHTTTHREMVLLPSGGVLIDTPGMREFQLWEAGEGLENSFQDIESLAEQCLFRDCRHQSEPQCAVQAAILSGELDQKRYDSYLKLQKELAYIERKTNQKVRLDDKKKWKNISKFQKNFYKGK</sequence>
<comment type="subunit">
    <text evidence="10">Monomer. Associates with 30S ribosomal subunit, binds 16S rRNA.</text>
</comment>
<feature type="binding site" evidence="10">
    <location>
        <position position="282"/>
    </location>
    <ligand>
        <name>Zn(2+)</name>
        <dbReference type="ChEBI" id="CHEBI:29105"/>
    </ligand>
</feature>
<dbReference type="Gene3D" id="3.40.50.300">
    <property type="entry name" value="P-loop containing nucleotide triphosphate hydrolases"/>
    <property type="match status" value="1"/>
</dbReference>
<evidence type="ECO:0000313" key="14">
    <source>
        <dbReference type="Proteomes" id="UP000219546"/>
    </source>
</evidence>
<dbReference type="InterPro" id="IPR030378">
    <property type="entry name" value="G_CP_dom"/>
</dbReference>
<evidence type="ECO:0000259" key="12">
    <source>
        <dbReference type="PROSITE" id="PS51721"/>
    </source>
</evidence>
<organism evidence="13 14">
    <name type="scientific">Bacillus oleivorans</name>
    <dbReference type="NCBI Taxonomy" id="1448271"/>
    <lineage>
        <taxon>Bacteria</taxon>
        <taxon>Bacillati</taxon>
        <taxon>Bacillota</taxon>
        <taxon>Bacilli</taxon>
        <taxon>Bacillales</taxon>
        <taxon>Bacillaceae</taxon>
        <taxon>Bacillus</taxon>
    </lineage>
</organism>
<keyword evidence="8 10" id="KW-0694">RNA-binding</keyword>
<dbReference type="EMBL" id="OAOP01000001">
    <property type="protein sequence ID" value="SNX66874.1"/>
    <property type="molecule type" value="Genomic_DNA"/>
</dbReference>
<dbReference type="GO" id="GO:0003924">
    <property type="term" value="F:GTPase activity"/>
    <property type="evidence" value="ECO:0007669"/>
    <property type="project" value="UniProtKB-UniRule"/>
</dbReference>
<feature type="binding site" evidence="10">
    <location>
        <begin position="201"/>
        <end position="209"/>
    </location>
    <ligand>
        <name>GTP</name>
        <dbReference type="ChEBI" id="CHEBI:37565"/>
    </ligand>
</feature>
<feature type="domain" description="CP-type G" evidence="12">
    <location>
        <begin position="104"/>
        <end position="259"/>
    </location>
</feature>
<keyword evidence="1 10" id="KW-0963">Cytoplasm</keyword>
<keyword evidence="3 10" id="KW-0479">Metal-binding</keyword>